<dbReference type="CDD" id="cd02796">
    <property type="entry name" value="tRNA_bind_bactPheRS"/>
    <property type="match status" value="1"/>
</dbReference>
<dbReference type="AlphaFoldDB" id="A0A382KB37"/>
<dbReference type="InterPro" id="IPR033714">
    <property type="entry name" value="tRNA_bind_bactPheRS"/>
</dbReference>
<gene>
    <name evidence="4" type="ORF">METZ01_LOCUS272795</name>
</gene>
<dbReference type="EMBL" id="UINC01078655">
    <property type="protein sequence ID" value="SVC19941.1"/>
    <property type="molecule type" value="Genomic_DNA"/>
</dbReference>
<dbReference type="NCBIfam" id="NF045760">
    <property type="entry name" value="YtpR"/>
    <property type="match status" value="1"/>
</dbReference>
<dbReference type="PROSITE" id="PS50886">
    <property type="entry name" value="TRBD"/>
    <property type="match status" value="1"/>
</dbReference>
<accession>A0A382KB37</accession>
<dbReference type="SUPFAM" id="SSF50249">
    <property type="entry name" value="Nucleic acid-binding proteins"/>
    <property type="match status" value="1"/>
</dbReference>
<name>A0A382KB37_9ZZZZ</name>
<evidence type="ECO:0000256" key="1">
    <source>
        <dbReference type="ARBA" id="ARBA00022555"/>
    </source>
</evidence>
<keyword evidence="2" id="KW-0694">RNA-binding</keyword>
<feature type="non-terminal residue" evidence="4">
    <location>
        <position position="218"/>
    </location>
</feature>
<dbReference type="GO" id="GO:0000049">
    <property type="term" value="F:tRNA binding"/>
    <property type="evidence" value="ECO:0007669"/>
    <property type="project" value="UniProtKB-KW"/>
</dbReference>
<protein>
    <recommendedName>
        <fullName evidence="3">tRNA-binding domain-containing protein</fullName>
    </recommendedName>
</protein>
<dbReference type="Gene3D" id="2.40.50.140">
    <property type="entry name" value="Nucleic acid-binding proteins"/>
    <property type="match status" value="1"/>
</dbReference>
<dbReference type="Pfam" id="PF01588">
    <property type="entry name" value="tRNA_bind"/>
    <property type="match status" value="1"/>
</dbReference>
<dbReference type="InterPro" id="IPR012340">
    <property type="entry name" value="NA-bd_OB-fold"/>
</dbReference>
<evidence type="ECO:0000259" key="3">
    <source>
        <dbReference type="PROSITE" id="PS50886"/>
    </source>
</evidence>
<evidence type="ECO:0000256" key="2">
    <source>
        <dbReference type="ARBA" id="ARBA00022884"/>
    </source>
</evidence>
<keyword evidence="1" id="KW-0820">tRNA-binding</keyword>
<feature type="domain" description="TRNA-binding" evidence="3">
    <location>
        <begin position="41"/>
        <end position="149"/>
    </location>
</feature>
<reference evidence="4" key="1">
    <citation type="submission" date="2018-05" db="EMBL/GenBank/DDBJ databases">
        <authorList>
            <person name="Lanie J.A."/>
            <person name="Ng W.-L."/>
            <person name="Kazmierczak K.M."/>
            <person name="Andrzejewski T.M."/>
            <person name="Davidsen T.M."/>
            <person name="Wayne K.J."/>
            <person name="Tettelin H."/>
            <person name="Glass J.I."/>
            <person name="Rusch D."/>
            <person name="Podicherti R."/>
            <person name="Tsui H.-C.T."/>
            <person name="Winkler M.E."/>
        </authorList>
    </citation>
    <scope>NUCLEOTIDE SEQUENCE</scope>
</reference>
<evidence type="ECO:0000313" key="4">
    <source>
        <dbReference type="EMBL" id="SVC19941.1"/>
    </source>
</evidence>
<proteinExistence type="predicted"/>
<dbReference type="Gene3D" id="3.30.56.10">
    <property type="match status" value="1"/>
</dbReference>
<sequence length="218" mass="23503">MLVKIPLSWLREYCEIPWSPNELADRLTMSLLEVDDVTTVGLNYDNIVVGEVRSAERHPNADRLSLCTVDTGDQMLEIVCGAPNVEAGQHVPVALIGARVAGDLKIKKSKIRGVLSRGMICSEAELNLSDEADGIMVLDSESPVGRPLIEVLGERETVLTVDVGTNRPDCLALIGVAREVVALTGERVRMPSDAVNETGAPIDELVSVTVADYADCPR</sequence>
<dbReference type="FunFam" id="2.40.50.140:FF:000045">
    <property type="entry name" value="Phenylalanine--tRNA ligase beta subunit"/>
    <property type="match status" value="1"/>
</dbReference>
<organism evidence="4">
    <name type="scientific">marine metagenome</name>
    <dbReference type="NCBI Taxonomy" id="408172"/>
    <lineage>
        <taxon>unclassified sequences</taxon>
        <taxon>metagenomes</taxon>
        <taxon>ecological metagenomes</taxon>
    </lineage>
</organism>
<dbReference type="InterPro" id="IPR002547">
    <property type="entry name" value="tRNA-bd_dom"/>
</dbReference>